<reference evidence="2" key="1">
    <citation type="submission" date="2022-10" db="EMBL/GenBank/DDBJ databases">
        <title>Tapping the CABI collections for fungal endophytes: first genome assemblies for Collariella, Neodidymelliopsis, Ascochyta clinopodiicola, Didymella pomorum, Didymosphaeria variabile, Neocosmospora piperis and Neocucurbitaria cava.</title>
        <authorList>
            <person name="Hill R."/>
        </authorList>
    </citation>
    <scope>NUCLEOTIDE SEQUENCE</scope>
    <source>
        <strain evidence="2">IMI 356815</strain>
    </source>
</reference>
<keyword evidence="3" id="KW-1185">Reference proteome</keyword>
<dbReference type="RefSeq" id="XP_056070309.1">
    <property type="nucleotide sequence ID" value="XM_056216062.1"/>
</dbReference>
<dbReference type="Proteomes" id="UP001140513">
    <property type="component" value="Unassembled WGS sequence"/>
</dbReference>
<proteinExistence type="predicted"/>
<gene>
    <name evidence="2" type="ORF">N0V89_007298</name>
</gene>
<evidence type="ECO:0000313" key="3">
    <source>
        <dbReference type="Proteomes" id="UP001140513"/>
    </source>
</evidence>
<feature type="region of interest" description="Disordered" evidence="1">
    <location>
        <begin position="191"/>
        <end position="223"/>
    </location>
</feature>
<organism evidence="2 3">
    <name type="scientific">Didymosphaeria variabile</name>
    <dbReference type="NCBI Taxonomy" id="1932322"/>
    <lineage>
        <taxon>Eukaryota</taxon>
        <taxon>Fungi</taxon>
        <taxon>Dikarya</taxon>
        <taxon>Ascomycota</taxon>
        <taxon>Pezizomycotina</taxon>
        <taxon>Dothideomycetes</taxon>
        <taxon>Pleosporomycetidae</taxon>
        <taxon>Pleosporales</taxon>
        <taxon>Massarineae</taxon>
        <taxon>Didymosphaeriaceae</taxon>
        <taxon>Didymosphaeria</taxon>
    </lineage>
</organism>
<dbReference type="EMBL" id="JAPEUX010000005">
    <property type="protein sequence ID" value="KAJ4351953.1"/>
    <property type="molecule type" value="Genomic_DNA"/>
</dbReference>
<sequence length="290" mass="32051">MQTSITRSSTSHLSPEVTGATLDPQVLNSQQQRTTQTSRSRYVMDAASRNTSFSSLNESYLDRAETKSQPINVVRPDMRRSSSAEHNALMRQIMAPWGSLSSTPPGCRAVSYSSWRRFSATSSNQSKSRNEMTASALLEVNGLAPEFDPPVLERCNLSIAEEVLCGNPTAEQLPELPQVRYNVRGQRYHPRFQRTQSSRTSSTGSWTTLTSDGISPPGAPKPIAFKKQMVRPTRTSSLLTMGFKGSPKTSQRTEPPREALVKIGKEFGIESLSIDDLPEDAFESDSENED</sequence>
<protein>
    <submittedName>
        <fullName evidence="2">Uncharacterized protein</fullName>
    </submittedName>
</protein>
<comment type="caution">
    <text evidence="2">The sequence shown here is derived from an EMBL/GenBank/DDBJ whole genome shotgun (WGS) entry which is preliminary data.</text>
</comment>
<feature type="compositionally biased region" description="Polar residues" evidence="1">
    <location>
        <begin position="1"/>
        <end position="13"/>
    </location>
</feature>
<evidence type="ECO:0000313" key="2">
    <source>
        <dbReference type="EMBL" id="KAJ4351953.1"/>
    </source>
</evidence>
<accession>A0A9W9CA43</accession>
<dbReference type="AlphaFoldDB" id="A0A9W9CA43"/>
<name>A0A9W9CA43_9PLEO</name>
<evidence type="ECO:0000256" key="1">
    <source>
        <dbReference type="SAM" id="MobiDB-lite"/>
    </source>
</evidence>
<dbReference type="GeneID" id="80910828"/>
<feature type="region of interest" description="Disordered" evidence="1">
    <location>
        <begin position="239"/>
        <end position="258"/>
    </location>
</feature>
<feature type="region of interest" description="Disordered" evidence="1">
    <location>
        <begin position="1"/>
        <end position="46"/>
    </location>
</feature>
<feature type="compositionally biased region" description="Low complexity" evidence="1">
    <location>
        <begin position="29"/>
        <end position="41"/>
    </location>
</feature>
<feature type="compositionally biased region" description="Low complexity" evidence="1">
    <location>
        <begin position="195"/>
        <end position="211"/>
    </location>
</feature>
<dbReference type="OrthoDB" id="3755745at2759"/>